<dbReference type="PANTHER" id="PTHR21237:SF40">
    <property type="entry name" value="CELL CYCLE AND APOPTOSIS REGULATOR PROTEIN 2"/>
    <property type="match status" value="1"/>
</dbReference>
<dbReference type="CDD" id="cd00446">
    <property type="entry name" value="GrpE"/>
    <property type="match status" value="1"/>
</dbReference>
<dbReference type="InterPro" id="IPR000740">
    <property type="entry name" value="GrpE"/>
</dbReference>
<keyword evidence="5" id="KW-0346">Stress response</keyword>
<keyword evidence="6 7" id="KW-0143">Chaperone</keyword>
<evidence type="ECO:0000256" key="8">
    <source>
        <dbReference type="RuleBase" id="RU004478"/>
    </source>
</evidence>
<evidence type="ECO:0000256" key="5">
    <source>
        <dbReference type="ARBA" id="ARBA00023016"/>
    </source>
</evidence>
<organism evidence="10">
    <name type="scientific">Polytomella parva</name>
    <dbReference type="NCBI Taxonomy" id="51329"/>
    <lineage>
        <taxon>Eukaryota</taxon>
        <taxon>Viridiplantae</taxon>
        <taxon>Chlorophyta</taxon>
        <taxon>core chlorophytes</taxon>
        <taxon>Chlorophyceae</taxon>
        <taxon>CS clade</taxon>
        <taxon>Chlamydomonadales</taxon>
        <taxon>Chlamydomonadaceae</taxon>
        <taxon>Polytomella</taxon>
    </lineage>
</organism>
<dbReference type="GO" id="GO:0006457">
    <property type="term" value="P:protein folding"/>
    <property type="evidence" value="ECO:0007669"/>
    <property type="project" value="InterPro"/>
</dbReference>
<evidence type="ECO:0000256" key="4">
    <source>
        <dbReference type="ARBA" id="ARBA00022490"/>
    </source>
</evidence>
<evidence type="ECO:0000256" key="9">
    <source>
        <dbReference type="SAM" id="MobiDB-lite"/>
    </source>
</evidence>
<comment type="function">
    <text evidence="7">Essential component of the PAM complex, a complex required for the translocation of transit peptide-containing proteins from the inner membrane into the mitochondrial matrix in an ATP-dependent manner.</text>
</comment>
<feature type="region of interest" description="Disordered" evidence="9">
    <location>
        <begin position="51"/>
        <end position="70"/>
    </location>
</feature>
<name>A0A7S0V586_9CHLO</name>
<reference evidence="10" key="1">
    <citation type="submission" date="2021-01" db="EMBL/GenBank/DDBJ databases">
        <authorList>
            <person name="Corre E."/>
            <person name="Pelletier E."/>
            <person name="Niang G."/>
            <person name="Scheremetjew M."/>
            <person name="Finn R."/>
            <person name="Kale V."/>
            <person name="Holt S."/>
            <person name="Cochrane G."/>
            <person name="Meng A."/>
            <person name="Brown T."/>
            <person name="Cohen L."/>
        </authorList>
    </citation>
    <scope>NUCLEOTIDE SEQUENCE</scope>
    <source>
        <strain evidence="10">SAG 63-3</strain>
    </source>
</reference>
<dbReference type="Gene3D" id="2.30.22.10">
    <property type="entry name" value="Head domain of nucleotide exchange factor GrpE"/>
    <property type="match status" value="1"/>
</dbReference>
<evidence type="ECO:0000256" key="3">
    <source>
        <dbReference type="ARBA" id="ARBA00011738"/>
    </source>
</evidence>
<evidence type="ECO:0000313" key="10">
    <source>
        <dbReference type="EMBL" id="CAD8777349.1"/>
    </source>
</evidence>
<dbReference type="EMBL" id="HBFM01019954">
    <property type="protein sequence ID" value="CAD8777349.1"/>
    <property type="molecule type" value="Transcribed_RNA"/>
</dbReference>
<dbReference type="FunFam" id="2.30.22.10:FF:000001">
    <property type="entry name" value="Protein GrpE"/>
    <property type="match status" value="1"/>
</dbReference>
<feature type="compositionally biased region" description="Basic and acidic residues" evidence="9">
    <location>
        <begin position="61"/>
        <end position="70"/>
    </location>
</feature>
<dbReference type="PRINTS" id="PR00773">
    <property type="entry name" value="GRPEPROTEIN"/>
</dbReference>
<keyword evidence="4" id="KW-0963">Cytoplasm</keyword>
<dbReference type="PROSITE" id="PS01071">
    <property type="entry name" value="GRPE"/>
    <property type="match status" value="1"/>
</dbReference>
<evidence type="ECO:0000256" key="7">
    <source>
        <dbReference type="RuleBase" id="RU000640"/>
    </source>
</evidence>
<dbReference type="SUPFAM" id="SSF58014">
    <property type="entry name" value="Coiled-coil domain of nucleotide exchange factor GrpE"/>
    <property type="match status" value="1"/>
</dbReference>
<comment type="subunit">
    <text evidence="3">Homodimer.</text>
</comment>
<dbReference type="InterPro" id="IPR009012">
    <property type="entry name" value="GrpE_head"/>
</dbReference>
<dbReference type="HAMAP" id="MF_01151">
    <property type="entry name" value="GrpE"/>
    <property type="match status" value="1"/>
</dbReference>
<dbReference type="PANTHER" id="PTHR21237">
    <property type="entry name" value="GRPE PROTEIN"/>
    <property type="match status" value="1"/>
</dbReference>
<dbReference type="SUPFAM" id="SSF51064">
    <property type="entry name" value="Head domain of nucleotide exchange factor GrpE"/>
    <property type="match status" value="1"/>
</dbReference>
<gene>
    <name evidence="10" type="ORF">PPAR00522_LOCUS13017</name>
</gene>
<proteinExistence type="inferred from homology"/>
<protein>
    <recommendedName>
        <fullName evidence="7">GrpE protein homolog</fullName>
    </recommendedName>
</protein>
<evidence type="ECO:0000256" key="2">
    <source>
        <dbReference type="ARBA" id="ARBA00009054"/>
    </source>
</evidence>
<dbReference type="GO" id="GO:0051087">
    <property type="term" value="F:protein-folding chaperone binding"/>
    <property type="evidence" value="ECO:0007669"/>
    <property type="project" value="InterPro"/>
</dbReference>
<accession>A0A7S0V586</accession>
<dbReference type="GO" id="GO:0005759">
    <property type="term" value="C:mitochondrial matrix"/>
    <property type="evidence" value="ECO:0007669"/>
    <property type="project" value="UniProtKB-SubCell"/>
</dbReference>
<dbReference type="GO" id="GO:0000774">
    <property type="term" value="F:adenyl-nucleotide exchange factor activity"/>
    <property type="evidence" value="ECO:0007669"/>
    <property type="project" value="InterPro"/>
</dbReference>
<keyword evidence="7" id="KW-0496">Mitochondrion</keyword>
<comment type="similarity">
    <text evidence="2 8">Belongs to the GrpE family.</text>
</comment>
<evidence type="ECO:0000256" key="6">
    <source>
        <dbReference type="ARBA" id="ARBA00023186"/>
    </source>
</evidence>
<dbReference type="AlphaFoldDB" id="A0A7S0V586"/>
<sequence>MMAFKVSFSSHNYVRKPLKAAVQPFAAPTNVKLTVSPKFSRPLLRKLKVVDESSSNVETKTATKDDEEVSKKVVEGTVEGDSANPPTTDSLEELLNLARAELSKEDADKNVLTDLVTRLEAAGSRVADALASGSRAEGKVKDAIRKCEIMALQMAELTQDFENYKRRSQAGQVRAEAETKGRLVRDLIPLLDNFELARSSLKATTDGESKIHASYQGLYKQLTASLAALGVESVSTVGMPFDPNCHEAVLRAPSNDHPDGTVTKEFRRGFKVGDTLIRPAMVQVSFREDGGASETPKPDA</sequence>
<comment type="subcellular location">
    <subcellularLocation>
        <location evidence="1">Cytoplasm</location>
    </subcellularLocation>
    <subcellularLocation>
        <location evidence="7">Mitochondrion matrix</location>
    </subcellularLocation>
</comment>
<dbReference type="Pfam" id="PF01025">
    <property type="entry name" value="GrpE"/>
    <property type="match status" value="1"/>
</dbReference>
<evidence type="ECO:0000256" key="1">
    <source>
        <dbReference type="ARBA" id="ARBA00004496"/>
    </source>
</evidence>
<dbReference type="GO" id="GO:0042803">
    <property type="term" value="F:protein homodimerization activity"/>
    <property type="evidence" value="ECO:0007669"/>
    <property type="project" value="InterPro"/>
</dbReference>
<dbReference type="InterPro" id="IPR013805">
    <property type="entry name" value="GrpE_CC"/>
</dbReference>
<dbReference type="GO" id="GO:0051082">
    <property type="term" value="F:unfolded protein binding"/>
    <property type="evidence" value="ECO:0007669"/>
    <property type="project" value="TreeGrafter"/>
</dbReference>
<dbReference type="Gene3D" id="3.90.20.20">
    <property type="match status" value="1"/>
</dbReference>